<proteinExistence type="predicted"/>
<dbReference type="eggNOG" id="COG1131">
    <property type="taxonomic scope" value="Bacteria"/>
</dbReference>
<dbReference type="Gene3D" id="3.40.50.300">
    <property type="entry name" value="P-loop containing nucleotide triphosphate hydrolases"/>
    <property type="match status" value="1"/>
</dbReference>
<gene>
    <name evidence="4" type="ORF">GORHZ_060_00200</name>
</gene>
<keyword evidence="5" id="KW-1185">Reference proteome</keyword>
<evidence type="ECO:0000259" key="3">
    <source>
        <dbReference type="PROSITE" id="PS50893"/>
    </source>
</evidence>
<dbReference type="Proteomes" id="UP000008363">
    <property type="component" value="Unassembled WGS sequence"/>
</dbReference>
<comment type="caution">
    <text evidence="4">The sequence shown here is derived from an EMBL/GenBank/DDBJ whole genome shotgun (WGS) entry which is preliminary data.</text>
</comment>
<name>K6V0L1_9ACTN</name>
<dbReference type="RefSeq" id="WP_006331416.1">
    <property type="nucleotide sequence ID" value="NZ_BAHC01000060.1"/>
</dbReference>
<reference evidence="4 5" key="1">
    <citation type="submission" date="2012-08" db="EMBL/GenBank/DDBJ databases">
        <title>Whole genome shotgun sequence of Gordonia rhizosphera NBRC 16068.</title>
        <authorList>
            <person name="Takarada H."/>
            <person name="Isaki S."/>
            <person name="Hosoyama A."/>
            <person name="Tsuchikane K."/>
            <person name="Katsumata H."/>
            <person name="Baba S."/>
            <person name="Ohji S."/>
            <person name="Yamazaki S."/>
            <person name="Fujita N."/>
        </authorList>
    </citation>
    <scope>NUCLEOTIDE SEQUENCE [LARGE SCALE GENOMIC DNA]</scope>
    <source>
        <strain evidence="4 5">NBRC 16068</strain>
    </source>
</reference>
<dbReference type="SMART" id="SM00382">
    <property type="entry name" value="AAA"/>
    <property type="match status" value="1"/>
</dbReference>
<organism evidence="4 5">
    <name type="scientific">Gordonia rhizosphera NBRC 16068</name>
    <dbReference type="NCBI Taxonomy" id="1108045"/>
    <lineage>
        <taxon>Bacteria</taxon>
        <taxon>Bacillati</taxon>
        <taxon>Actinomycetota</taxon>
        <taxon>Actinomycetes</taxon>
        <taxon>Mycobacteriales</taxon>
        <taxon>Gordoniaceae</taxon>
        <taxon>Gordonia</taxon>
    </lineage>
</organism>
<dbReference type="SUPFAM" id="SSF52540">
    <property type="entry name" value="P-loop containing nucleoside triphosphate hydrolases"/>
    <property type="match status" value="1"/>
</dbReference>
<dbReference type="Pfam" id="PF00005">
    <property type="entry name" value="ABC_tran"/>
    <property type="match status" value="1"/>
</dbReference>
<keyword evidence="2 4" id="KW-0067">ATP-binding</keyword>
<protein>
    <submittedName>
        <fullName evidence="4">Putative ABC transporter ATP-binding protein</fullName>
    </submittedName>
</protein>
<keyword evidence="1" id="KW-0547">Nucleotide-binding</keyword>
<dbReference type="AlphaFoldDB" id="K6V0L1"/>
<dbReference type="CDD" id="cd03230">
    <property type="entry name" value="ABC_DR_subfamily_A"/>
    <property type="match status" value="1"/>
</dbReference>
<dbReference type="STRING" id="1108045.GORHZ_060_00200"/>
<evidence type="ECO:0000313" key="4">
    <source>
        <dbReference type="EMBL" id="GAB89388.1"/>
    </source>
</evidence>
<dbReference type="GO" id="GO:0016887">
    <property type="term" value="F:ATP hydrolysis activity"/>
    <property type="evidence" value="ECO:0007669"/>
    <property type="project" value="InterPro"/>
</dbReference>
<dbReference type="OrthoDB" id="9804819at2"/>
<dbReference type="InterPro" id="IPR003593">
    <property type="entry name" value="AAA+_ATPase"/>
</dbReference>
<evidence type="ECO:0000256" key="1">
    <source>
        <dbReference type="ARBA" id="ARBA00022741"/>
    </source>
</evidence>
<dbReference type="InterPro" id="IPR027417">
    <property type="entry name" value="P-loop_NTPase"/>
</dbReference>
<dbReference type="EMBL" id="BAHC01000060">
    <property type="protein sequence ID" value="GAB89388.1"/>
    <property type="molecule type" value="Genomic_DNA"/>
</dbReference>
<feature type="domain" description="ABC transporter" evidence="3">
    <location>
        <begin position="3"/>
        <end position="222"/>
    </location>
</feature>
<sequence>MSAYVRSATVRFGDTVALDGVSVNVPSGQIVAVVGGDGAGKSTLLRTLAREVALDAGTMSAPDKSDLGLLPAGPGSWAALTVRQNLEFVAGIYGRSGSDATARIDEMIARAGLTGAADRTASALSGGMRRKLAAAMAMIHRPSLLLLDEPSTGVDPVSRIDLWRMISEAAADGAAVLMSTTYLDEAERAGYLVVLERGRILAQGSYDDVHRGFTGTITRTADPVRPEWSWRRGHERHEYWPPGATPTNSSTVDPDLEDIVIALSLRRMLSTETGVSEVAP</sequence>
<dbReference type="PANTHER" id="PTHR43038:SF3">
    <property type="entry name" value="ABC TRANSPORTER G FAMILY MEMBER 20 ISOFORM X1"/>
    <property type="match status" value="1"/>
</dbReference>
<dbReference type="InterPro" id="IPR003439">
    <property type="entry name" value="ABC_transporter-like_ATP-bd"/>
</dbReference>
<evidence type="ECO:0000256" key="2">
    <source>
        <dbReference type="ARBA" id="ARBA00022840"/>
    </source>
</evidence>
<dbReference type="GO" id="GO:0005524">
    <property type="term" value="F:ATP binding"/>
    <property type="evidence" value="ECO:0007669"/>
    <property type="project" value="UniProtKB-KW"/>
</dbReference>
<dbReference type="PANTHER" id="PTHR43038">
    <property type="entry name" value="ATP-BINDING CASSETTE, SUB-FAMILY H, MEMBER 1"/>
    <property type="match status" value="1"/>
</dbReference>
<dbReference type="PROSITE" id="PS50893">
    <property type="entry name" value="ABC_TRANSPORTER_2"/>
    <property type="match status" value="1"/>
</dbReference>
<evidence type="ECO:0000313" key="5">
    <source>
        <dbReference type="Proteomes" id="UP000008363"/>
    </source>
</evidence>
<accession>K6V0L1</accession>